<sequence>VAHLAGMEPLNILGRFSLSLSFRLKLLDLLLHSRHLFFPARVDFGSPTRTLRIRFGFALLPTLSVIGIQALALETYSLHDTLGRTLSFVIREFLDLATRVQVTLFPESLSLQGIQAFSGEKLSLLLLHFGRILSLALFHILHTPFRISPGNFCTK</sequence>
<comment type="caution">
    <text evidence="1">The sequence shown here is derived from an EMBL/GenBank/DDBJ whole genome shotgun (WGS) entry which is preliminary data.</text>
</comment>
<protein>
    <submittedName>
        <fullName evidence="1">Uncharacterized protein</fullName>
    </submittedName>
</protein>
<accession>A0A2P4WW62</accession>
<dbReference type="Proteomes" id="UP000237271">
    <property type="component" value="Unassembled WGS sequence"/>
</dbReference>
<evidence type="ECO:0000313" key="1">
    <source>
        <dbReference type="EMBL" id="POM57532.1"/>
    </source>
</evidence>
<keyword evidence="2" id="KW-1185">Reference proteome</keyword>
<reference evidence="1 2" key="1">
    <citation type="journal article" date="2017" name="Genome Biol. Evol.">
        <title>Phytophthora megakarya and P. palmivora, closely related causal agents of cacao black pod rot, underwent increases in genome sizes and gene numbers by different mechanisms.</title>
        <authorList>
            <person name="Ali S.S."/>
            <person name="Shao J."/>
            <person name="Lary D.J."/>
            <person name="Kronmiller B."/>
            <person name="Shen D."/>
            <person name="Strem M.D."/>
            <person name="Amoako-Attah I."/>
            <person name="Akrofi A.Y."/>
            <person name="Begoude B.A."/>
            <person name="Ten Hoopen G.M."/>
            <person name="Coulibaly K."/>
            <person name="Kebe B.I."/>
            <person name="Melnick R.L."/>
            <person name="Guiltinan M.J."/>
            <person name="Tyler B.M."/>
            <person name="Meinhardt L.W."/>
            <person name="Bailey B.A."/>
        </authorList>
    </citation>
    <scope>NUCLEOTIDE SEQUENCE [LARGE SCALE GENOMIC DNA]</scope>
    <source>
        <strain evidence="2">sbr112.9</strain>
    </source>
</reference>
<feature type="non-terminal residue" evidence="1">
    <location>
        <position position="1"/>
    </location>
</feature>
<proteinExistence type="predicted"/>
<organism evidence="1 2">
    <name type="scientific">Phytophthora palmivora</name>
    <dbReference type="NCBI Taxonomy" id="4796"/>
    <lineage>
        <taxon>Eukaryota</taxon>
        <taxon>Sar</taxon>
        <taxon>Stramenopiles</taxon>
        <taxon>Oomycota</taxon>
        <taxon>Peronosporomycetes</taxon>
        <taxon>Peronosporales</taxon>
        <taxon>Peronosporaceae</taxon>
        <taxon>Phytophthora</taxon>
    </lineage>
</organism>
<name>A0A2P4WW62_9STRA</name>
<evidence type="ECO:0000313" key="2">
    <source>
        <dbReference type="Proteomes" id="UP000237271"/>
    </source>
</evidence>
<dbReference type="AlphaFoldDB" id="A0A2P4WW62"/>
<dbReference type="EMBL" id="NCKW01020661">
    <property type="protein sequence ID" value="POM57532.1"/>
    <property type="molecule type" value="Genomic_DNA"/>
</dbReference>
<gene>
    <name evidence="1" type="ORF">PHPALM_37941</name>
</gene>